<organism evidence="4 5">
    <name type="scientific">Echinicola arenosa</name>
    <dbReference type="NCBI Taxonomy" id="2774144"/>
    <lineage>
        <taxon>Bacteria</taxon>
        <taxon>Pseudomonadati</taxon>
        <taxon>Bacteroidota</taxon>
        <taxon>Cytophagia</taxon>
        <taxon>Cytophagales</taxon>
        <taxon>Cyclobacteriaceae</taxon>
        <taxon>Echinicola</taxon>
    </lineage>
</organism>
<dbReference type="RefSeq" id="WP_192011360.1">
    <property type="nucleotide sequence ID" value="NZ_JACYTQ010000007.1"/>
</dbReference>
<dbReference type="PANTHER" id="PTHR34216:SF3">
    <property type="entry name" value="POLY-BETA-1,6-N-ACETYL-D-GLUCOSAMINE N-DEACETYLASE"/>
    <property type="match status" value="1"/>
</dbReference>
<dbReference type="Gene3D" id="3.20.20.370">
    <property type="entry name" value="Glycoside hydrolase/deacetylase"/>
    <property type="match status" value="1"/>
</dbReference>
<evidence type="ECO:0000313" key="5">
    <source>
        <dbReference type="Proteomes" id="UP000647133"/>
    </source>
</evidence>
<evidence type="ECO:0000259" key="3">
    <source>
        <dbReference type="PROSITE" id="PS51677"/>
    </source>
</evidence>
<proteinExistence type="predicted"/>
<dbReference type="PROSITE" id="PS51677">
    <property type="entry name" value="NODB"/>
    <property type="match status" value="1"/>
</dbReference>
<keyword evidence="5" id="KW-1185">Reference proteome</keyword>
<accession>A0ABR9API7</accession>
<dbReference type="InterPro" id="IPR011330">
    <property type="entry name" value="Glyco_hydro/deAcase_b/a-brl"/>
</dbReference>
<evidence type="ECO:0000313" key="4">
    <source>
        <dbReference type="EMBL" id="MBD8490479.1"/>
    </source>
</evidence>
<evidence type="ECO:0000256" key="1">
    <source>
        <dbReference type="ARBA" id="ARBA00004613"/>
    </source>
</evidence>
<keyword evidence="2" id="KW-0732">Signal</keyword>
<dbReference type="SUPFAM" id="SSF88713">
    <property type="entry name" value="Glycoside hydrolase/deacetylase"/>
    <property type="match status" value="1"/>
</dbReference>
<comment type="subcellular location">
    <subcellularLocation>
        <location evidence="1">Secreted</location>
    </subcellularLocation>
</comment>
<dbReference type="PANTHER" id="PTHR34216">
    <property type="match status" value="1"/>
</dbReference>
<protein>
    <submittedName>
        <fullName evidence="4">Polysaccharide deacetylase family protein</fullName>
    </submittedName>
</protein>
<reference evidence="4 5" key="1">
    <citation type="submission" date="2020-09" db="EMBL/GenBank/DDBJ databases">
        <title>Echinicola sp. CAU 1574 isolated from sand of Sido Beach.</title>
        <authorList>
            <person name="Kim W."/>
        </authorList>
    </citation>
    <scope>NUCLEOTIDE SEQUENCE [LARGE SCALE GENOMIC DNA]</scope>
    <source>
        <strain evidence="4 5">CAU 1574</strain>
    </source>
</reference>
<dbReference type="EMBL" id="JACYTQ010000007">
    <property type="protein sequence ID" value="MBD8490479.1"/>
    <property type="molecule type" value="Genomic_DNA"/>
</dbReference>
<gene>
    <name evidence="4" type="ORF">IFO69_17135</name>
</gene>
<evidence type="ECO:0000256" key="2">
    <source>
        <dbReference type="ARBA" id="ARBA00022729"/>
    </source>
</evidence>
<dbReference type="InterPro" id="IPR051398">
    <property type="entry name" value="Polysacch_Deacetylase"/>
</dbReference>
<name>A0ABR9API7_9BACT</name>
<dbReference type="CDD" id="cd10918">
    <property type="entry name" value="CE4_NodB_like_5s_6s"/>
    <property type="match status" value="1"/>
</dbReference>
<comment type="caution">
    <text evidence="4">The sequence shown here is derived from an EMBL/GenBank/DDBJ whole genome shotgun (WGS) entry which is preliminary data.</text>
</comment>
<sequence>MKKSIRNFFAYFVAKSLILSGKVNKAKKAALNGDHILSIYFHNPSKDEFEFVINWLKRNGFNFLSLDDYYKILNEEIKFPKGSVMITVDDGWASNVENMAAVADQHKVPISIFLATEAVEQGSFWFSIVKKASKSNLNYPSSEELKLLPNEKRLEIVNKIRKKILSKREAMTIDEVKRIIKSDYVTVGAHSHSHPILIRCTDKELEEEIKISKQKVELWTDSEIKCFAYPNGDFGSREIDMLKRHNFELGFATTPIPITRNLLKEKYAIPRIGFLEGGSKAENICRITGVWHSNTKTVFKKN</sequence>
<dbReference type="InterPro" id="IPR002509">
    <property type="entry name" value="NODB_dom"/>
</dbReference>
<dbReference type="Proteomes" id="UP000647133">
    <property type="component" value="Unassembled WGS sequence"/>
</dbReference>
<dbReference type="Pfam" id="PF01522">
    <property type="entry name" value="Polysacc_deac_1"/>
    <property type="match status" value="1"/>
</dbReference>
<feature type="domain" description="NodB homology" evidence="3">
    <location>
        <begin position="82"/>
        <end position="302"/>
    </location>
</feature>